<protein>
    <submittedName>
        <fullName evidence="1">Uncharacterized protein</fullName>
    </submittedName>
</protein>
<dbReference type="OrthoDB" id="9844619at2"/>
<gene>
    <name evidence="1" type="ORF">SAMN05216215_1018159</name>
</gene>
<keyword evidence="2" id="KW-1185">Reference proteome</keyword>
<reference evidence="2" key="1">
    <citation type="submission" date="2016-10" db="EMBL/GenBank/DDBJ databases">
        <authorList>
            <person name="Varghese N."/>
            <person name="Submissions S."/>
        </authorList>
    </citation>
    <scope>NUCLEOTIDE SEQUENCE [LARGE SCALE GENOMIC DNA]</scope>
    <source>
        <strain evidence="2">CGMCC 4.3530</strain>
    </source>
</reference>
<accession>A0A1H3GFM2</accession>
<dbReference type="EMBL" id="FNOK01000018">
    <property type="protein sequence ID" value="SDY02096.1"/>
    <property type="molecule type" value="Genomic_DNA"/>
</dbReference>
<proteinExistence type="predicted"/>
<organism evidence="1 2">
    <name type="scientific">Saccharopolyspora shandongensis</name>
    <dbReference type="NCBI Taxonomy" id="418495"/>
    <lineage>
        <taxon>Bacteria</taxon>
        <taxon>Bacillati</taxon>
        <taxon>Actinomycetota</taxon>
        <taxon>Actinomycetes</taxon>
        <taxon>Pseudonocardiales</taxon>
        <taxon>Pseudonocardiaceae</taxon>
        <taxon>Saccharopolyspora</taxon>
    </lineage>
</organism>
<sequence>MDELIRISAYAQDGQLVQSFFVNGIEIFPRRDIQVTPDDQLLRHGADGYRRKMQDVMRELPLSAAIRLGRWTEETIELGGVRGGF</sequence>
<dbReference type="AlphaFoldDB" id="A0A1H3GFM2"/>
<evidence type="ECO:0000313" key="1">
    <source>
        <dbReference type="EMBL" id="SDY02096.1"/>
    </source>
</evidence>
<evidence type="ECO:0000313" key="2">
    <source>
        <dbReference type="Proteomes" id="UP000199529"/>
    </source>
</evidence>
<dbReference type="RefSeq" id="WP_093267647.1">
    <property type="nucleotide sequence ID" value="NZ_FNOK01000018.1"/>
</dbReference>
<dbReference type="Proteomes" id="UP000199529">
    <property type="component" value="Unassembled WGS sequence"/>
</dbReference>
<name>A0A1H3GFM2_9PSEU</name>